<keyword evidence="3 5" id="KW-1133">Transmembrane helix</keyword>
<proteinExistence type="predicted"/>
<protein>
    <submittedName>
        <fullName evidence="6">Unannotated protein</fullName>
    </submittedName>
</protein>
<organism evidence="6">
    <name type="scientific">freshwater metagenome</name>
    <dbReference type="NCBI Taxonomy" id="449393"/>
    <lineage>
        <taxon>unclassified sequences</taxon>
        <taxon>metagenomes</taxon>
        <taxon>ecological metagenomes</taxon>
    </lineage>
</organism>
<sequence length="274" mass="28675">MNRGLALIKCTHPLPCLAVSSFAAVISFSHSNSIGTSLVIFIAVLLQQISVGLSNDWLDYKRDRAAARTDKPAVSGLVGVSQLRVGSLIAAGLAETLAIFFGLGSAIAMLLMLIFGWSYNLGMKNNWSSPIPYALGFGALPIFTGLADPQPYWVPIWIVIVAALLGVSAHFANALPDQVADKLTGVNALPHILGKRVSSVFIGVAAMVATVITVTQSPSLPTEIAIAGLVVMVLLIGSASLLSLRASPPRIVFIILIAAALVNVILLVLGAPKY</sequence>
<evidence type="ECO:0000256" key="2">
    <source>
        <dbReference type="ARBA" id="ARBA00022692"/>
    </source>
</evidence>
<dbReference type="Pfam" id="PF01040">
    <property type="entry name" value="UbiA"/>
    <property type="match status" value="1"/>
</dbReference>
<evidence type="ECO:0000256" key="4">
    <source>
        <dbReference type="ARBA" id="ARBA00023136"/>
    </source>
</evidence>
<feature type="transmembrane region" description="Helical" evidence="5">
    <location>
        <begin position="193"/>
        <end position="212"/>
    </location>
</feature>
<reference evidence="6" key="1">
    <citation type="submission" date="2020-05" db="EMBL/GenBank/DDBJ databases">
        <authorList>
            <person name="Chiriac C."/>
            <person name="Salcher M."/>
            <person name="Ghai R."/>
            <person name="Kavagutti S V."/>
        </authorList>
    </citation>
    <scope>NUCLEOTIDE SEQUENCE</scope>
</reference>
<dbReference type="GO" id="GO:0016765">
    <property type="term" value="F:transferase activity, transferring alkyl or aryl (other than methyl) groups"/>
    <property type="evidence" value="ECO:0007669"/>
    <property type="project" value="InterPro"/>
</dbReference>
<comment type="subcellular location">
    <subcellularLocation>
        <location evidence="1">Membrane</location>
        <topology evidence="1">Multi-pass membrane protein</topology>
    </subcellularLocation>
</comment>
<dbReference type="EMBL" id="CAEZSN010000036">
    <property type="protein sequence ID" value="CAB4539841.1"/>
    <property type="molecule type" value="Genomic_DNA"/>
</dbReference>
<name>A0A6J6BLA0_9ZZZZ</name>
<keyword evidence="2 5" id="KW-0812">Transmembrane</keyword>
<dbReference type="CDD" id="cd13956">
    <property type="entry name" value="PT_UbiA"/>
    <property type="match status" value="1"/>
</dbReference>
<dbReference type="InterPro" id="IPR000537">
    <property type="entry name" value="UbiA_prenyltransferase"/>
</dbReference>
<evidence type="ECO:0000256" key="1">
    <source>
        <dbReference type="ARBA" id="ARBA00004141"/>
    </source>
</evidence>
<dbReference type="GO" id="GO:0016020">
    <property type="term" value="C:membrane"/>
    <property type="evidence" value="ECO:0007669"/>
    <property type="project" value="UniProtKB-SubCell"/>
</dbReference>
<feature type="transmembrane region" description="Helical" evidence="5">
    <location>
        <begin position="251"/>
        <end position="271"/>
    </location>
</feature>
<keyword evidence="4 5" id="KW-0472">Membrane</keyword>
<evidence type="ECO:0000256" key="5">
    <source>
        <dbReference type="SAM" id="Phobius"/>
    </source>
</evidence>
<dbReference type="InterPro" id="IPR044878">
    <property type="entry name" value="UbiA_sf"/>
</dbReference>
<gene>
    <name evidence="6" type="ORF">UFOPK1433_00441</name>
</gene>
<feature type="transmembrane region" description="Helical" evidence="5">
    <location>
        <begin position="33"/>
        <end position="53"/>
    </location>
</feature>
<evidence type="ECO:0000256" key="3">
    <source>
        <dbReference type="ARBA" id="ARBA00022989"/>
    </source>
</evidence>
<accession>A0A6J6BLA0</accession>
<feature type="transmembrane region" description="Helical" evidence="5">
    <location>
        <begin position="153"/>
        <end position="172"/>
    </location>
</feature>
<evidence type="ECO:0000313" key="6">
    <source>
        <dbReference type="EMBL" id="CAB4539841.1"/>
    </source>
</evidence>
<dbReference type="AlphaFoldDB" id="A0A6J6BLA0"/>
<dbReference type="Gene3D" id="1.10.357.140">
    <property type="entry name" value="UbiA prenyltransferase"/>
    <property type="match status" value="1"/>
</dbReference>
<feature type="transmembrane region" description="Helical" evidence="5">
    <location>
        <begin position="99"/>
        <end position="119"/>
    </location>
</feature>
<feature type="transmembrane region" description="Helical" evidence="5">
    <location>
        <begin position="224"/>
        <end position="244"/>
    </location>
</feature>